<proteinExistence type="predicted"/>
<organism evidence="10 11">
    <name type="scientific">Chryseobacterium camelliae</name>
    <dbReference type="NCBI Taxonomy" id="1265445"/>
    <lineage>
        <taxon>Bacteria</taxon>
        <taxon>Pseudomonadati</taxon>
        <taxon>Bacteroidota</taxon>
        <taxon>Flavobacteriia</taxon>
        <taxon>Flavobacteriales</taxon>
        <taxon>Weeksellaceae</taxon>
        <taxon>Chryseobacterium group</taxon>
        <taxon>Chryseobacterium</taxon>
    </lineage>
</organism>
<evidence type="ECO:0000256" key="4">
    <source>
        <dbReference type="ARBA" id="ARBA00022679"/>
    </source>
</evidence>
<evidence type="ECO:0000313" key="11">
    <source>
        <dbReference type="Proteomes" id="UP001225072"/>
    </source>
</evidence>
<evidence type="ECO:0000256" key="2">
    <source>
        <dbReference type="ARBA" id="ARBA00012438"/>
    </source>
</evidence>
<feature type="transmembrane region" description="Helical" evidence="8">
    <location>
        <begin position="137"/>
        <end position="160"/>
    </location>
</feature>
<dbReference type="Gene3D" id="1.10.287.130">
    <property type="match status" value="1"/>
</dbReference>
<dbReference type="RefSeq" id="WP_307451849.1">
    <property type="nucleotide sequence ID" value="NZ_JAUTAL010000001.1"/>
</dbReference>
<dbReference type="EMBL" id="JAUTAL010000001">
    <property type="protein sequence ID" value="MDQ1097950.1"/>
    <property type="molecule type" value="Genomic_DNA"/>
</dbReference>
<keyword evidence="5 8" id="KW-0812">Transmembrane</keyword>
<dbReference type="EC" id="2.7.13.3" evidence="2"/>
<dbReference type="SMART" id="SM00387">
    <property type="entry name" value="HATPase_c"/>
    <property type="match status" value="1"/>
</dbReference>
<dbReference type="PROSITE" id="PS50109">
    <property type="entry name" value="HIS_KIN"/>
    <property type="match status" value="1"/>
</dbReference>
<evidence type="ECO:0000256" key="5">
    <source>
        <dbReference type="ARBA" id="ARBA00022692"/>
    </source>
</evidence>
<evidence type="ECO:0000313" key="10">
    <source>
        <dbReference type="EMBL" id="MDQ1097950.1"/>
    </source>
</evidence>
<evidence type="ECO:0000256" key="6">
    <source>
        <dbReference type="ARBA" id="ARBA00022777"/>
    </source>
</evidence>
<evidence type="ECO:0000256" key="8">
    <source>
        <dbReference type="SAM" id="Phobius"/>
    </source>
</evidence>
<keyword evidence="8" id="KW-0472">Membrane</keyword>
<comment type="catalytic activity">
    <reaction evidence="1">
        <text>ATP + protein L-histidine = ADP + protein N-phospho-L-histidine.</text>
        <dbReference type="EC" id="2.7.13.3"/>
    </reaction>
</comment>
<comment type="caution">
    <text evidence="10">The sequence shown here is derived from an EMBL/GenBank/DDBJ whole genome shotgun (WGS) entry which is preliminary data.</text>
</comment>
<evidence type="ECO:0000256" key="1">
    <source>
        <dbReference type="ARBA" id="ARBA00000085"/>
    </source>
</evidence>
<keyword evidence="3" id="KW-0597">Phosphoprotein</keyword>
<dbReference type="SMART" id="SM00388">
    <property type="entry name" value="HisKA"/>
    <property type="match status" value="1"/>
</dbReference>
<evidence type="ECO:0000256" key="7">
    <source>
        <dbReference type="ARBA" id="ARBA00022989"/>
    </source>
</evidence>
<dbReference type="Proteomes" id="UP001225072">
    <property type="component" value="Unassembled WGS sequence"/>
</dbReference>
<dbReference type="InterPro" id="IPR036097">
    <property type="entry name" value="HisK_dim/P_sf"/>
</dbReference>
<keyword evidence="6 10" id="KW-0418">Kinase</keyword>
<reference evidence="10 11" key="1">
    <citation type="submission" date="2023-07" db="EMBL/GenBank/DDBJ databases">
        <title>Functional and genomic diversity of the sorghum phyllosphere microbiome.</title>
        <authorList>
            <person name="Shade A."/>
        </authorList>
    </citation>
    <scope>NUCLEOTIDE SEQUENCE [LARGE SCALE GENOMIC DNA]</scope>
    <source>
        <strain evidence="10 11">SORGH_AS_1064</strain>
    </source>
</reference>
<dbReference type="SUPFAM" id="SSF47384">
    <property type="entry name" value="Homodimeric domain of signal transducing histidine kinase"/>
    <property type="match status" value="1"/>
</dbReference>
<dbReference type="PANTHER" id="PTHR45436:SF5">
    <property type="entry name" value="SENSOR HISTIDINE KINASE TRCS"/>
    <property type="match status" value="1"/>
</dbReference>
<evidence type="ECO:0000259" key="9">
    <source>
        <dbReference type="PROSITE" id="PS50109"/>
    </source>
</evidence>
<gene>
    <name evidence="10" type="ORF">QE404_003097</name>
</gene>
<keyword evidence="7 8" id="KW-1133">Transmembrane helix</keyword>
<dbReference type="InterPro" id="IPR003594">
    <property type="entry name" value="HATPase_dom"/>
</dbReference>
<feature type="transmembrane region" description="Helical" evidence="8">
    <location>
        <begin position="12"/>
        <end position="32"/>
    </location>
</feature>
<dbReference type="Gene3D" id="3.30.565.10">
    <property type="entry name" value="Histidine kinase-like ATPase, C-terminal domain"/>
    <property type="match status" value="1"/>
</dbReference>
<dbReference type="CDD" id="cd00082">
    <property type="entry name" value="HisKA"/>
    <property type="match status" value="1"/>
</dbReference>
<dbReference type="InterPro" id="IPR036890">
    <property type="entry name" value="HATPase_C_sf"/>
</dbReference>
<sequence>MKLSLKYYTLKYIVVALLLIIAVWAALFYAFILDEVYDNVDDGLKNRKIQLIKAVYKDEKLLNNVDFEFNEFKIVPISEQECNNRNKFYNRTYYMEYDDDDEPYRVLETCFTDQFGGHRKLVIRTSTVEEDDLIYDLSIALVVLYFFLVLSILFVNGFLLNKAWRPFYAILEKLRNYQFGEKTGNQRQEYSIKEFEQLDEEIDEMIRRNELVFDQQKKFIENASHELQTPLAIMINKIDLSVQDGNIDESTVHLLMDIKGNLTRMTGLNKSLLMLSKIENNQFSATEKVDFNNLIKDVIEAYKDFTDHKGISIEIVERGNFSTSFNSDLAHILISNLLKNAIKYNIPNGFIQVIIERNWLTMMNPGQNHPLDQDRIFSRFYKQSADHSSTGLGLSIVHSIIRQYPDLSIAYRFEDEMHQLIISKK</sequence>
<protein>
    <recommendedName>
        <fullName evidence="2">histidine kinase</fullName>
        <ecNumber evidence="2">2.7.13.3</ecNumber>
    </recommendedName>
</protein>
<dbReference type="GO" id="GO:0016301">
    <property type="term" value="F:kinase activity"/>
    <property type="evidence" value="ECO:0007669"/>
    <property type="project" value="UniProtKB-KW"/>
</dbReference>
<dbReference type="InterPro" id="IPR050428">
    <property type="entry name" value="TCS_sensor_his_kinase"/>
</dbReference>
<keyword evidence="11" id="KW-1185">Reference proteome</keyword>
<dbReference type="Pfam" id="PF00512">
    <property type="entry name" value="HisKA"/>
    <property type="match status" value="1"/>
</dbReference>
<dbReference type="InterPro" id="IPR003661">
    <property type="entry name" value="HisK_dim/P_dom"/>
</dbReference>
<keyword evidence="4" id="KW-0808">Transferase</keyword>
<dbReference type="Pfam" id="PF02518">
    <property type="entry name" value="HATPase_c"/>
    <property type="match status" value="1"/>
</dbReference>
<accession>A0ABU0TLM0</accession>
<name>A0ABU0TLM0_9FLAO</name>
<dbReference type="SUPFAM" id="SSF55874">
    <property type="entry name" value="ATPase domain of HSP90 chaperone/DNA topoisomerase II/histidine kinase"/>
    <property type="match status" value="1"/>
</dbReference>
<dbReference type="InterPro" id="IPR005467">
    <property type="entry name" value="His_kinase_dom"/>
</dbReference>
<feature type="domain" description="Histidine kinase" evidence="9">
    <location>
        <begin position="222"/>
        <end position="404"/>
    </location>
</feature>
<dbReference type="PANTHER" id="PTHR45436">
    <property type="entry name" value="SENSOR HISTIDINE KINASE YKOH"/>
    <property type="match status" value="1"/>
</dbReference>
<evidence type="ECO:0000256" key="3">
    <source>
        <dbReference type="ARBA" id="ARBA00022553"/>
    </source>
</evidence>